<gene>
    <name evidence="1" type="ORF">H8B06_01940</name>
</gene>
<comment type="caution">
    <text evidence="1">The sequence shown here is derived from an EMBL/GenBank/DDBJ whole genome shotgun (WGS) entry which is preliminary data.</text>
</comment>
<sequence>MMKNLFFTLVFGSLISLLLTGCSKDETTVPVDQIIPPTSTGFNMLRQQALSDLVQTQTFDAGDGIHFVSNKGTILDIGQYELTDHLGNTIVGEVELTFVEIFDRGNMVVANKPLMGRDNTGHLHPLITGGQFFIQVTQGDQVLKPLNYYYVTVDAEHTGGLDNEMILWQGEINETGNLAWNPVEIGFGSGEGDDGNGNMVWTDGDQAGLGFNPVTNTYDFFINEFGWTNVDRFTAVSSALTKIKVNVPANYNETNSAVYLAYEDQPNLLAQLDLYNTPDQYFTEHFGFVPVGMTLHVIFASESNGQFVYNIKEVTIAEDHIITIATDDLELTSKEDLIDRINALN</sequence>
<dbReference type="EMBL" id="JACOIK010000001">
    <property type="protein sequence ID" value="MBD1431572.1"/>
    <property type="molecule type" value="Genomic_DNA"/>
</dbReference>
<dbReference type="PROSITE" id="PS51257">
    <property type="entry name" value="PROKAR_LIPOPROTEIN"/>
    <property type="match status" value="1"/>
</dbReference>
<proteinExistence type="predicted"/>
<evidence type="ECO:0000313" key="2">
    <source>
        <dbReference type="Proteomes" id="UP000602759"/>
    </source>
</evidence>
<evidence type="ECO:0000313" key="1">
    <source>
        <dbReference type="EMBL" id="MBD1431572.1"/>
    </source>
</evidence>
<keyword evidence="2" id="KW-1185">Reference proteome</keyword>
<dbReference type="Proteomes" id="UP000602759">
    <property type="component" value="Unassembled WGS sequence"/>
</dbReference>
<organism evidence="1 2">
    <name type="scientific">Sphingobacterium micropteri</name>
    <dbReference type="NCBI Taxonomy" id="2763501"/>
    <lineage>
        <taxon>Bacteria</taxon>
        <taxon>Pseudomonadati</taxon>
        <taxon>Bacteroidota</taxon>
        <taxon>Sphingobacteriia</taxon>
        <taxon>Sphingobacteriales</taxon>
        <taxon>Sphingobacteriaceae</taxon>
        <taxon>Sphingobacterium</taxon>
    </lineage>
</organism>
<accession>A0ABR7YJV4</accession>
<dbReference type="RefSeq" id="WP_190992579.1">
    <property type="nucleotide sequence ID" value="NZ_JACOIK010000001.1"/>
</dbReference>
<protein>
    <submittedName>
        <fullName evidence="1">Uncharacterized protein</fullName>
    </submittedName>
</protein>
<name>A0ABR7YJV4_9SPHI</name>
<reference evidence="1 2" key="1">
    <citation type="submission" date="2020-08" db="EMBL/GenBank/DDBJ databases">
        <title>Sphingobacterium sp. DN00404 isolated from aquaculture water.</title>
        <authorList>
            <person name="Zhang M."/>
        </authorList>
    </citation>
    <scope>NUCLEOTIDE SEQUENCE [LARGE SCALE GENOMIC DNA]</scope>
    <source>
        <strain evidence="1 2">DN00404</strain>
    </source>
</reference>